<dbReference type="Proteomes" id="UP001153714">
    <property type="component" value="Chromosome 15"/>
</dbReference>
<name>A0A9P0C705_9NEOP</name>
<keyword evidence="3" id="KW-1133">Transmembrane helix</keyword>
<dbReference type="GO" id="GO:0005789">
    <property type="term" value="C:endoplasmic reticulum membrane"/>
    <property type="evidence" value="ECO:0007669"/>
    <property type="project" value="UniProtKB-SubCell"/>
</dbReference>
<feature type="compositionally biased region" description="Basic and acidic residues" evidence="2">
    <location>
        <begin position="240"/>
        <end position="249"/>
    </location>
</feature>
<feature type="compositionally biased region" description="Basic and acidic residues" evidence="2">
    <location>
        <begin position="149"/>
        <end position="161"/>
    </location>
</feature>
<protein>
    <recommendedName>
        <fullName evidence="6">Testis-expressed protein 2</fullName>
    </recommendedName>
</protein>
<reference evidence="4" key="1">
    <citation type="submission" date="2021-12" db="EMBL/GenBank/DDBJ databases">
        <authorList>
            <person name="King R."/>
        </authorList>
    </citation>
    <scope>NUCLEOTIDE SEQUENCE</scope>
</reference>
<dbReference type="AlphaFoldDB" id="A0A9P0C705"/>
<reference evidence="4" key="2">
    <citation type="submission" date="2022-10" db="EMBL/GenBank/DDBJ databases">
        <authorList>
            <consortium name="ENA_rothamsted_submissions"/>
            <consortium name="culmorum"/>
            <person name="King R."/>
        </authorList>
    </citation>
    <scope>NUCLEOTIDE SEQUENCE</scope>
</reference>
<keyword evidence="3" id="KW-0812">Transmembrane</keyword>
<keyword evidence="5" id="KW-1185">Reference proteome</keyword>
<feature type="region of interest" description="Disordered" evidence="2">
    <location>
        <begin position="149"/>
        <end position="196"/>
    </location>
</feature>
<feature type="compositionally biased region" description="Basic and acidic residues" evidence="2">
    <location>
        <begin position="53"/>
        <end position="63"/>
    </location>
</feature>
<dbReference type="PANTHER" id="PTHR13466:SF0">
    <property type="entry name" value="SMP-LTD DOMAIN-CONTAINING PROTEIN"/>
    <property type="match status" value="1"/>
</dbReference>
<proteinExistence type="predicted"/>
<feature type="compositionally biased region" description="Basic and acidic residues" evidence="2">
    <location>
        <begin position="78"/>
        <end position="93"/>
    </location>
</feature>
<gene>
    <name evidence="4" type="ORF">DIATSA_LOCUS4223</name>
</gene>
<feature type="compositionally biased region" description="Polar residues" evidence="2">
    <location>
        <begin position="180"/>
        <end position="196"/>
    </location>
</feature>
<sequence length="752" mass="86120">MELSGTGKSPNTTLSFRYNANNEELEELFNACDDDPPTPQCDPPVSSQSENVSPKRSDKTSIIDKYFKSMREKQIEKIEDAKEPESKQLDEAKIQNPPKEVSSSPMKEYLNRLGKRSTSDVDVKEPNETWKIFHDFKFKIAQAVEDMKTRSLEETKEKSVPRENSISDSEENSAVKDSDQQSIGDTDNQVSSLDSSIQNLSEVTQPLTAKVTERELLLPADNKNYSGSSDDTHKNIVHSDSAELSKDYQSDSNMMEVESGVEALEDTLDGFGDVTNVDASQQKEKSVSSLPTPQPITTRNLGLPPSKNNRNMPQTSEISKTYFLNFTMYFLTFFVFINYMLFPKSNLWNGFLLGIWFFYIASVLKNWVLDNFFSDVESHKPPFLHMKRSSVVPSTYTIPSVQEHTPMKKYEGWINHYRYPDYDPFTYHINQTTTAFMKLEGCNLRISYTKTKVAKRALWDEKIENIIFYQHRLYNLTGARVILLPKGLVKRRQWSKKYPICVVLNERESIQVLEKENIEAERKLSEATANKKGKETPEVESTETNTSPEKRRKFVWRRREKSISHSDGETGKEGLRHRLVRKMHRDKKPDNLSTCMETNENQEKADKNIPFEDTLFHDAEMDFTTKSTTSTKDDVEEDLDETELSRLKDFLEDAESETGAEGGAEGEWSLHVRRSADKHSHLYLFARTGRDKHEWYRRLTTAVADAKAASPDISVEDERSASDLADSKDGVEMAVFKITEKETVAFAKTIVS</sequence>
<feature type="transmembrane region" description="Helical" evidence="3">
    <location>
        <begin position="347"/>
        <end position="364"/>
    </location>
</feature>
<feature type="compositionally biased region" description="Polar residues" evidence="2">
    <location>
        <begin position="287"/>
        <end position="312"/>
    </location>
</feature>
<dbReference type="PANTHER" id="PTHR13466">
    <property type="entry name" value="TEX2 PROTEIN-RELATED"/>
    <property type="match status" value="1"/>
</dbReference>
<evidence type="ECO:0000256" key="3">
    <source>
        <dbReference type="SAM" id="Phobius"/>
    </source>
</evidence>
<feature type="region of interest" description="Disordered" evidence="2">
    <location>
        <begin position="30"/>
        <end position="63"/>
    </location>
</feature>
<feature type="region of interest" description="Disordered" evidence="2">
    <location>
        <begin position="279"/>
        <end position="312"/>
    </location>
</feature>
<keyword evidence="3" id="KW-0472">Membrane</keyword>
<feature type="region of interest" description="Disordered" evidence="2">
    <location>
        <begin position="524"/>
        <end position="550"/>
    </location>
</feature>
<evidence type="ECO:0000256" key="1">
    <source>
        <dbReference type="ARBA" id="ARBA00004586"/>
    </source>
</evidence>
<evidence type="ECO:0000313" key="5">
    <source>
        <dbReference type="Proteomes" id="UP001153714"/>
    </source>
</evidence>
<evidence type="ECO:0000256" key="2">
    <source>
        <dbReference type="SAM" id="MobiDB-lite"/>
    </source>
</evidence>
<dbReference type="EMBL" id="OU893346">
    <property type="protein sequence ID" value="CAH0750947.1"/>
    <property type="molecule type" value="Genomic_DNA"/>
</dbReference>
<feature type="transmembrane region" description="Helical" evidence="3">
    <location>
        <begin position="322"/>
        <end position="341"/>
    </location>
</feature>
<comment type="subcellular location">
    <subcellularLocation>
        <location evidence="1">Endoplasmic reticulum membrane</location>
    </subcellularLocation>
</comment>
<organism evidence="4 5">
    <name type="scientific">Diatraea saccharalis</name>
    <name type="common">sugarcane borer</name>
    <dbReference type="NCBI Taxonomy" id="40085"/>
    <lineage>
        <taxon>Eukaryota</taxon>
        <taxon>Metazoa</taxon>
        <taxon>Ecdysozoa</taxon>
        <taxon>Arthropoda</taxon>
        <taxon>Hexapoda</taxon>
        <taxon>Insecta</taxon>
        <taxon>Pterygota</taxon>
        <taxon>Neoptera</taxon>
        <taxon>Endopterygota</taxon>
        <taxon>Lepidoptera</taxon>
        <taxon>Glossata</taxon>
        <taxon>Ditrysia</taxon>
        <taxon>Pyraloidea</taxon>
        <taxon>Crambidae</taxon>
        <taxon>Crambinae</taxon>
        <taxon>Diatraea</taxon>
    </lineage>
</organism>
<dbReference type="OrthoDB" id="26740at2759"/>
<evidence type="ECO:0000313" key="4">
    <source>
        <dbReference type="EMBL" id="CAH0750947.1"/>
    </source>
</evidence>
<dbReference type="GO" id="GO:0008289">
    <property type="term" value="F:lipid binding"/>
    <property type="evidence" value="ECO:0007669"/>
    <property type="project" value="TreeGrafter"/>
</dbReference>
<accession>A0A9P0C705</accession>
<feature type="region of interest" description="Disordered" evidence="2">
    <location>
        <begin position="220"/>
        <end position="256"/>
    </location>
</feature>
<feature type="region of interest" description="Disordered" evidence="2">
    <location>
        <begin position="78"/>
        <end position="122"/>
    </location>
</feature>
<evidence type="ECO:0008006" key="6">
    <source>
        <dbReference type="Google" id="ProtNLM"/>
    </source>
</evidence>